<evidence type="ECO:0000313" key="2">
    <source>
        <dbReference type="Proteomes" id="UP000632322"/>
    </source>
</evidence>
<dbReference type="PANTHER" id="PTHR34070:SF1">
    <property type="entry name" value="DNA ALKYLATION REPAIR PROTEIN"/>
    <property type="match status" value="1"/>
</dbReference>
<evidence type="ECO:0000313" key="1">
    <source>
        <dbReference type="EMBL" id="GGC28823.1"/>
    </source>
</evidence>
<name>A0ABQ1LRY3_9MICO</name>
<gene>
    <name evidence="1" type="ORF">GCM10010974_09190</name>
</gene>
<keyword evidence="2" id="KW-1185">Reference proteome</keyword>
<dbReference type="Gene3D" id="1.25.40.290">
    <property type="entry name" value="ARM repeat domains"/>
    <property type="match status" value="1"/>
</dbReference>
<reference evidence="2" key="1">
    <citation type="journal article" date="2019" name="Int. J. Syst. Evol. Microbiol.">
        <title>The Global Catalogue of Microorganisms (GCM) 10K type strain sequencing project: providing services to taxonomists for standard genome sequencing and annotation.</title>
        <authorList>
            <consortium name="The Broad Institute Genomics Platform"/>
            <consortium name="The Broad Institute Genome Sequencing Center for Infectious Disease"/>
            <person name="Wu L."/>
            <person name="Ma J."/>
        </authorList>
    </citation>
    <scope>NUCLEOTIDE SEQUENCE [LARGE SCALE GENOMIC DNA]</scope>
    <source>
        <strain evidence="2">CGMCC 1.15472</strain>
    </source>
</reference>
<dbReference type="InterPro" id="IPR016024">
    <property type="entry name" value="ARM-type_fold"/>
</dbReference>
<sequence length="240" mass="27135">MPTLAEPVDRELRDRGRDARAQKEKAYLKSALDHYGVSVPDTRAIVRAALRGVEPSGTKLSHVEVVDLARELWAVPVHERRAAAAMVLIQTQDRLGAGDASFIEGLLREAKTWALVDPLAGDLVGPLSERDTAFDPVLERWASDGDFWIRRSALLAHLVPLRQGRGDFDRFSRFADAMLEEKEFFIRKAIGWVLRDISRKRPDLVFDWILPRAHRTSGVTIREAVKRLSPEQRESVLNAR</sequence>
<dbReference type="SUPFAM" id="SSF48371">
    <property type="entry name" value="ARM repeat"/>
    <property type="match status" value="1"/>
</dbReference>
<dbReference type="InterPro" id="IPR014825">
    <property type="entry name" value="DNA_alkylation"/>
</dbReference>
<dbReference type="Proteomes" id="UP000632322">
    <property type="component" value="Unassembled WGS sequence"/>
</dbReference>
<dbReference type="Gene3D" id="1.20.1660.10">
    <property type="entry name" value="Hypothetical protein (EF3068)"/>
    <property type="match status" value="1"/>
</dbReference>
<dbReference type="RefSeq" id="WP_181270818.1">
    <property type="nucleotide sequence ID" value="NZ_BMJG01000002.1"/>
</dbReference>
<dbReference type="Pfam" id="PF08713">
    <property type="entry name" value="DNA_alkylation"/>
    <property type="match status" value="1"/>
</dbReference>
<dbReference type="PANTHER" id="PTHR34070">
    <property type="entry name" value="ARMADILLO-TYPE FOLD"/>
    <property type="match status" value="1"/>
</dbReference>
<proteinExistence type="predicted"/>
<protein>
    <submittedName>
        <fullName evidence="1">DNA alkylation repair protein</fullName>
    </submittedName>
</protein>
<accession>A0ABQ1LRY3</accession>
<comment type="caution">
    <text evidence="1">The sequence shown here is derived from an EMBL/GenBank/DDBJ whole genome shotgun (WGS) entry which is preliminary data.</text>
</comment>
<dbReference type="EMBL" id="BMJG01000002">
    <property type="protein sequence ID" value="GGC28823.1"/>
    <property type="molecule type" value="Genomic_DNA"/>
</dbReference>
<organism evidence="1 2">
    <name type="scientific">Brevibacterium sediminis</name>
    <dbReference type="NCBI Taxonomy" id="1857024"/>
    <lineage>
        <taxon>Bacteria</taxon>
        <taxon>Bacillati</taxon>
        <taxon>Actinomycetota</taxon>
        <taxon>Actinomycetes</taxon>
        <taxon>Micrococcales</taxon>
        <taxon>Brevibacteriaceae</taxon>
        <taxon>Brevibacterium</taxon>
    </lineage>
</organism>